<feature type="transmembrane region" description="Helical" evidence="7">
    <location>
        <begin position="192"/>
        <end position="212"/>
    </location>
</feature>
<dbReference type="FunFam" id="3.30.565.10:FF:000006">
    <property type="entry name" value="Sensor histidine kinase WalK"/>
    <property type="match status" value="1"/>
</dbReference>
<dbReference type="PANTHER" id="PTHR43711:SF1">
    <property type="entry name" value="HISTIDINE KINASE 1"/>
    <property type="match status" value="1"/>
</dbReference>
<evidence type="ECO:0000256" key="1">
    <source>
        <dbReference type="ARBA" id="ARBA00000085"/>
    </source>
</evidence>
<dbReference type="InterPro" id="IPR004358">
    <property type="entry name" value="Sig_transdc_His_kin-like_C"/>
</dbReference>
<dbReference type="CDD" id="cd00082">
    <property type="entry name" value="HisKA"/>
    <property type="match status" value="1"/>
</dbReference>
<dbReference type="SUPFAM" id="SSF47384">
    <property type="entry name" value="Homodimeric domain of signal transducing histidine kinase"/>
    <property type="match status" value="1"/>
</dbReference>
<dbReference type="Proteomes" id="UP000010366">
    <property type="component" value="Plasmid pCHA6605.01"/>
</dbReference>
<keyword evidence="10" id="KW-1185">Reference proteome</keyword>
<dbReference type="PROSITE" id="PS50109">
    <property type="entry name" value="HIS_KIN"/>
    <property type="match status" value="1"/>
</dbReference>
<keyword evidence="7" id="KW-1133">Transmembrane helix</keyword>
<evidence type="ECO:0000256" key="6">
    <source>
        <dbReference type="ARBA" id="ARBA00023012"/>
    </source>
</evidence>
<dbReference type="InterPro" id="IPR003594">
    <property type="entry name" value="HATPase_dom"/>
</dbReference>
<dbReference type="eggNOG" id="COG5002">
    <property type="taxonomic scope" value="Bacteria"/>
</dbReference>
<dbReference type="NCBIfam" id="NF041735">
    <property type="entry name" value="hist_kin_RppB"/>
    <property type="match status" value="1"/>
</dbReference>
<dbReference type="SMART" id="SM00387">
    <property type="entry name" value="HATPase_c"/>
    <property type="match status" value="1"/>
</dbReference>
<evidence type="ECO:0000256" key="7">
    <source>
        <dbReference type="SAM" id="Phobius"/>
    </source>
</evidence>
<dbReference type="KEGG" id="cmp:Cha6605_6026"/>
<evidence type="ECO:0000256" key="3">
    <source>
        <dbReference type="ARBA" id="ARBA00022553"/>
    </source>
</evidence>
<dbReference type="EC" id="2.7.13.3" evidence="2"/>
<geneLocation type="plasmid" evidence="9 10">
    <name>pCHA6605.01</name>
</geneLocation>
<dbReference type="GO" id="GO:0000155">
    <property type="term" value="F:phosphorelay sensor kinase activity"/>
    <property type="evidence" value="ECO:0007669"/>
    <property type="project" value="InterPro"/>
</dbReference>
<dbReference type="PANTHER" id="PTHR43711">
    <property type="entry name" value="TWO-COMPONENT HISTIDINE KINASE"/>
    <property type="match status" value="1"/>
</dbReference>
<evidence type="ECO:0000256" key="4">
    <source>
        <dbReference type="ARBA" id="ARBA00022679"/>
    </source>
</evidence>
<dbReference type="Pfam" id="PF02518">
    <property type="entry name" value="HATPase_c"/>
    <property type="match status" value="1"/>
</dbReference>
<evidence type="ECO:0000313" key="9">
    <source>
        <dbReference type="EMBL" id="AFY96867.1"/>
    </source>
</evidence>
<dbReference type="CDD" id="cd00075">
    <property type="entry name" value="HATPase"/>
    <property type="match status" value="1"/>
</dbReference>
<keyword evidence="6" id="KW-0902">Two-component regulatory system</keyword>
<keyword evidence="7" id="KW-0812">Transmembrane</keyword>
<proteinExistence type="predicted"/>
<accession>K9UP54</accession>
<evidence type="ECO:0000313" key="10">
    <source>
        <dbReference type="Proteomes" id="UP000010366"/>
    </source>
</evidence>
<organism evidence="9 10">
    <name type="scientific">Chamaesiphon minutus (strain ATCC 27169 / PCC 6605)</name>
    <dbReference type="NCBI Taxonomy" id="1173020"/>
    <lineage>
        <taxon>Bacteria</taxon>
        <taxon>Bacillati</taxon>
        <taxon>Cyanobacteriota</taxon>
        <taxon>Cyanophyceae</taxon>
        <taxon>Gomontiellales</taxon>
        <taxon>Chamaesiphonaceae</taxon>
        <taxon>Chamaesiphon</taxon>
    </lineage>
</organism>
<dbReference type="InterPro" id="IPR003661">
    <property type="entry name" value="HisK_dim/P_dom"/>
</dbReference>
<dbReference type="OrthoDB" id="417111at2"/>
<keyword evidence="9" id="KW-0614">Plasmid</keyword>
<feature type="domain" description="Histidine kinase" evidence="8">
    <location>
        <begin position="233"/>
        <end position="459"/>
    </location>
</feature>
<dbReference type="AlphaFoldDB" id="K9UP54"/>
<reference evidence="9 10" key="1">
    <citation type="submission" date="2012-05" db="EMBL/GenBank/DDBJ databases">
        <title>Noncontiguous Finished plasmid 1 of genome of Chamaesiphon sp. PCC 6605.</title>
        <authorList>
            <consortium name="US DOE Joint Genome Institute"/>
            <person name="Gugger M."/>
            <person name="Coursin T."/>
            <person name="Rippka R."/>
            <person name="Tandeau De Marsac N."/>
            <person name="Huntemann M."/>
            <person name="Wei C.-L."/>
            <person name="Han J."/>
            <person name="Detter J.C."/>
            <person name="Han C."/>
            <person name="Tapia R."/>
            <person name="Chen A."/>
            <person name="Kyrpides N."/>
            <person name="Mavromatis K."/>
            <person name="Markowitz V."/>
            <person name="Szeto E."/>
            <person name="Ivanova N."/>
            <person name="Pagani I."/>
            <person name="Pati A."/>
            <person name="Goodwin L."/>
            <person name="Nordberg H.P."/>
            <person name="Cantor M.N."/>
            <person name="Hua S.X."/>
            <person name="Woyke T."/>
            <person name="Kerfeld C.A."/>
        </authorList>
    </citation>
    <scope>NUCLEOTIDE SEQUENCE [LARGE SCALE GENOMIC DNA]</scope>
    <source>
        <strain evidence="10">ATCC 27169 / PCC 6605</strain>
        <plasmid evidence="10">Plasmid pCHA6605.01</plasmid>
    </source>
</reference>
<dbReference type="SUPFAM" id="SSF55874">
    <property type="entry name" value="ATPase domain of HSP90 chaperone/DNA topoisomerase II/histidine kinase"/>
    <property type="match status" value="1"/>
</dbReference>
<protein>
    <recommendedName>
        <fullName evidence="2">histidine kinase</fullName>
        <ecNumber evidence="2">2.7.13.3</ecNumber>
    </recommendedName>
</protein>
<evidence type="ECO:0000259" key="8">
    <source>
        <dbReference type="PROSITE" id="PS50109"/>
    </source>
</evidence>
<gene>
    <name evidence="9" type="ORF">Cha6605_6026</name>
</gene>
<dbReference type="RefSeq" id="WP_015328755.1">
    <property type="nucleotide sequence ID" value="NC_020053.1"/>
</dbReference>
<dbReference type="InterPro" id="IPR049835">
    <property type="entry name" value="RppB"/>
</dbReference>
<evidence type="ECO:0000256" key="5">
    <source>
        <dbReference type="ARBA" id="ARBA00022777"/>
    </source>
</evidence>
<evidence type="ECO:0000256" key="2">
    <source>
        <dbReference type="ARBA" id="ARBA00012438"/>
    </source>
</evidence>
<dbReference type="InterPro" id="IPR036097">
    <property type="entry name" value="HisK_dim/P_sf"/>
</dbReference>
<dbReference type="InterPro" id="IPR005467">
    <property type="entry name" value="His_kinase_dom"/>
</dbReference>
<dbReference type="Pfam" id="PF00512">
    <property type="entry name" value="HisKA"/>
    <property type="match status" value="1"/>
</dbReference>
<dbReference type="EMBL" id="CP003601">
    <property type="protein sequence ID" value="AFY96867.1"/>
    <property type="molecule type" value="Genomic_DNA"/>
</dbReference>
<name>K9UP54_CHAP6</name>
<dbReference type="Gene3D" id="1.10.287.130">
    <property type="match status" value="1"/>
</dbReference>
<keyword evidence="7" id="KW-0472">Membrane</keyword>
<feature type="transmembrane region" description="Helical" evidence="7">
    <location>
        <begin position="12"/>
        <end position="37"/>
    </location>
</feature>
<dbReference type="Gene3D" id="3.30.565.10">
    <property type="entry name" value="Histidine kinase-like ATPase, C-terminal domain"/>
    <property type="match status" value="1"/>
</dbReference>
<dbReference type="PRINTS" id="PR00344">
    <property type="entry name" value="BCTRLSENSOR"/>
</dbReference>
<keyword evidence="5 9" id="KW-0418">Kinase</keyword>
<keyword evidence="4" id="KW-0808">Transferase</keyword>
<sequence precursor="true">MHQNRLFNRTRIQLTITYALVIGSIALLCGLAIHLVMVRAFARTVDRELNTLAGTVHDTLEAVLQQPEIVNPVVMNVLPGLCIVGQECLPVKPHSKIAELTKKQGYCLRLLNLKGQTIATLGSKQHKFTGNVALPRENKIPTMDWETITDDRGERYHFHTIPLKTINNRDWGYLQVAQSFDRLDEYMSSLHLILIFGIPLAMLLIGGASWWLSGLAIEPIYQSYQQIQQFTADAAHELRTPLAVTSIAVENALDVEVIEPETRNNWEIAQRQIRHLTRLAEDLLWLSRLEAKQLPMQFQPCCLNDLVSDLEEELAPIALANPIDLRLEILVKQPIYVMGDSDRLYRAIANLINNAIQYTPTDGVVTIRLESSERHAIVTIQDNGIGIAEADLPHIFDRFYRVQADRWRSLSSGESRNTGGTGLGLAIVRAIVQAHHGSIEVDSQLDLGTKFIVRLPIKATPSKMSSQNQIV</sequence>
<dbReference type="InterPro" id="IPR036890">
    <property type="entry name" value="HATPase_C_sf"/>
</dbReference>
<dbReference type="SMART" id="SM00388">
    <property type="entry name" value="HisKA"/>
    <property type="match status" value="1"/>
</dbReference>
<dbReference type="InterPro" id="IPR050736">
    <property type="entry name" value="Sensor_HK_Regulatory"/>
</dbReference>
<keyword evidence="3" id="KW-0597">Phosphoprotein</keyword>
<dbReference type="HOGENOM" id="CLU_000445_89_6_3"/>
<comment type="catalytic activity">
    <reaction evidence="1">
        <text>ATP + protein L-histidine = ADP + protein N-phospho-L-histidine.</text>
        <dbReference type="EC" id="2.7.13.3"/>
    </reaction>
</comment>